<dbReference type="InterPro" id="IPR032675">
    <property type="entry name" value="LRR_dom_sf"/>
</dbReference>
<evidence type="ECO:0000256" key="1">
    <source>
        <dbReference type="SAM" id="Coils"/>
    </source>
</evidence>
<keyword evidence="1" id="KW-0175">Coiled coil</keyword>
<name>A0AAD6V6M8_9AGAR</name>
<dbReference type="Proteomes" id="UP001219525">
    <property type="component" value="Unassembled WGS sequence"/>
</dbReference>
<accession>A0AAD6V6M8</accession>
<evidence type="ECO:0000313" key="3">
    <source>
        <dbReference type="Proteomes" id="UP001219525"/>
    </source>
</evidence>
<keyword evidence="3" id="KW-1185">Reference proteome</keyword>
<comment type="caution">
    <text evidence="2">The sequence shown here is derived from an EMBL/GenBank/DDBJ whole genome shotgun (WGS) entry which is preliminary data.</text>
</comment>
<organism evidence="2 3">
    <name type="scientific">Mycena pura</name>
    <dbReference type="NCBI Taxonomy" id="153505"/>
    <lineage>
        <taxon>Eukaryota</taxon>
        <taxon>Fungi</taxon>
        <taxon>Dikarya</taxon>
        <taxon>Basidiomycota</taxon>
        <taxon>Agaricomycotina</taxon>
        <taxon>Agaricomycetes</taxon>
        <taxon>Agaricomycetidae</taxon>
        <taxon>Agaricales</taxon>
        <taxon>Marasmiineae</taxon>
        <taxon>Mycenaceae</taxon>
        <taxon>Mycena</taxon>
    </lineage>
</organism>
<gene>
    <name evidence="2" type="ORF">GGX14DRAFT_648081</name>
</gene>
<dbReference type="EMBL" id="JARJCW010000049">
    <property type="protein sequence ID" value="KAJ7203850.1"/>
    <property type="molecule type" value="Genomic_DNA"/>
</dbReference>
<dbReference type="SUPFAM" id="SSF52047">
    <property type="entry name" value="RNI-like"/>
    <property type="match status" value="1"/>
</dbReference>
<feature type="coiled-coil region" evidence="1">
    <location>
        <begin position="5"/>
        <end position="39"/>
    </location>
</feature>
<reference evidence="2" key="1">
    <citation type="submission" date="2023-03" db="EMBL/GenBank/DDBJ databases">
        <title>Massive genome expansion in bonnet fungi (Mycena s.s.) driven by repeated elements and novel gene families across ecological guilds.</title>
        <authorList>
            <consortium name="Lawrence Berkeley National Laboratory"/>
            <person name="Harder C.B."/>
            <person name="Miyauchi S."/>
            <person name="Viragh M."/>
            <person name="Kuo A."/>
            <person name="Thoen E."/>
            <person name="Andreopoulos B."/>
            <person name="Lu D."/>
            <person name="Skrede I."/>
            <person name="Drula E."/>
            <person name="Henrissat B."/>
            <person name="Morin E."/>
            <person name="Kohler A."/>
            <person name="Barry K."/>
            <person name="LaButti K."/>
            <person name="Morin E."/>
            <person name="Salamov A."/>
            <person name="Lipzen A."/>
            <person name="Mereny Z."/>
            <person name="Hegedus B."/>
            <person name="Baldrian P."/>
            <person name="Stursova M."/>
            <person name="Weitz H."/>
            <person name="Taylor A."/>
            <person name="Grigoriev I.V."/>
            <person name="Nagy L.G."/>
            <person name="Martin F."/>
            <person name="Kauserud H."/>
        </authorList>
    </citation>
    <scope>NUCLEOTIDE SEQUENCE</scope>
    <source>
        <strain evidence="2">9144</strain>
    </source>
</reference>
<sequence length="414" mass="46345">MLTPAAALRAQLVDIDKSMAELESQMTSLRAQKERVLKDLESIAYPVLTLPYEITVEIFLHFVTVMRQEIHRPQPYYGLLKLASICQTWRAVALYTCALWNDEVTVNCDDIRDAGQLLAACLPRAGSLPLDLDIELPADDSSMGAMISTLSLYGSQWRRVRLFPSDRYAPSVIQLLINRLPSTFPLLERLELFDFSLPHLLAVLPHAQNLRCLDLGLASSTKYAPVAPLSILLPHLHTFVCRDDLTAMVLQYLTLPALESLRLVCLSDADVHVILSCVARSCSTILTLELIYPTFSATYNCLRSFSAVRHLCLSWGLKWTKDEEEQFFAAMISVDFLPALESFTCNKCWPDSAEKLVAVVSARWRGVKATTKLLSASLDFMDGDYDPSFYSGVLYKLDELGREGLKLKITGAKI</sequence>
<evidence type="ECO:0000313" key="2">
    <source>
        <dbReference type="EMBL" id="KAJ7203850.1"/>
    </source>
</evidence>
<protein>
    <recommendedName>
        <fullName evidence="4">F-box domain-containing protein</fullName>
    </recommendedName>
</protein>
<proteinExistence type="predicted"/>
<dbReference type="Gene3D" id="3.80.10.10">
    <property type="entry name" value="Ribonuclease Inhibitor"/>
    <property type="match status" value="1"/>
</dbReference>
<evidence type="ECO:0008006" key="4">
    <source>
        <dbReference type="Google" id="ProtNLM"/>
    </source>
</evidence>
<dbReference type="AlphaFoldDB" id="A0AAD6V6M8"/>